<dbReference type="RefSeq" id="WP_185986422.1">
    <property type="nucleotide sequence ID" value="NZ_BAAALZ010000002.1"/>
</dbReference>
<accession>A0A852R6L7</accession>
<dbReference type="Proteomes" id="UP000586095">
    <property type="component" value="Unassembled WGS sequence"/>
</dbReference>
<comment type="caution">
    <text evidence="2">The sequence shown here is derived from an EMBL/GenBank/DDBJ whole genome shotgun (WGS) entry which is preliminary data.</text>
</comment>
<sequence length="73" mass="7884">MPRYRNASGVIVTLPDDDTAARLLATGWTAESAGEIFPSEALIEASEPEAEAEAEAEAPMKRKPGRPRKSEQD</sequence>
<evidence type="ECO:0000313" key="3">
    <source>
        <dbReference type="Proteomes" id="UP000586095"/>
    </source>
</evidence>
<gene>
    <name evidence="2" type="ORF">BJ960_000892</name>
</gene>
<evidence type="ECO:0000256" key="1">
    <source>
        <dbReference type="SAM" id="MobiDB-lite"/>
    </source>
</evidence>
<dbReference type="EMBL" id="JACCBD010000001">
    <property type="protein sequence ID" value="NYD26089.1"/>
    <property type="molecule type" value="Genomic_DNA"/>
</dbReference>
<dbReference type="AlphaFoldDB" id="A0A852R6L7"/>
<organism evidence="2 3">
    <name type="scientific">Leucobacter aridicollis</name>
    <dbReference type="NCBI Taxonomy" id="283878"/>
    <lineage>
        <taxon>Bacteria</taxon>
        <taxon>Bacillati</taxon>
        <taxon>Actinomycetota</taxon>
        <taxon>Actinomycetes</taxon>
        <taxon>Micrococcales</taxon>
        <taxon>Microbacteriaceae</taxon>
        <taxon>Leucobacter</taxon>
    </lineage>
</organism>
<protein>
    <submittedName>
        <fullName evidence="2">Uncharacterized protein</fullName>
    </submittedName>
</protein>
<feature type="region of interest" description="Disordered" evidence="1">
    <location>
        <begin position="42"/>
        <end position="73"/>
    </location>
</feature>
<proteinExistence type="predicted"/>
<reference evidence="2 3" key="1">
    <citation type="submission" date="2020-07" db="EMBL/GenBank/DDBJ databases">
        <title>Sequencing the genomes of 1000 actinobacteria strains.</title>
        <authorList>
            <person name="Klenk H.-P."/>
        </authorList>
    </citation>
    <scope>NUCLEOTIDE SEQUENCE [LARGE SCALE GENOMIC DNA]</scope>
    <source>
        <strain evidence="2 3">DSM 17380</strain>
    </source>
</reference>
<evidence type="ECO:0000313" key="2">
    <source>
        <dbReference type="EMBL" id="NYD26089.1"/>
    </source>
</evidence>
<keyword evidence="3" id="KW-1185">Reference proteome</keyword>
<feature type="compositionally biased region" description="Acidic residues" evidence="1">
    <location>
        <begin position="46"/>
        <end position="56"/>
    </location>
</feature>
<name>A0A852R6L7_9MICO</name>